<protein>
    <submittedName>
        <fullName evidence="5">Transcriptional regulator, MerR family</fullName>
    </submittedName>
</protein>
<dbReference type="STRING" id="65393.PCC7424_2059"/>
<dbReference type="EMBL" id="CP001291">
    <property type="protein sequence ID" value="ACK70487.1"/>
    <property type="molecule type" value="Genomic_DNA"/>
</dbReference>
<dbReference type="KEGG" id="cyc:PCC7424_2059"/>
<dbReference type="OrthoDB" id="9791488at2"/>
<dbReference type="GO" id="GO:0003700">
    <property type="term" value="F:DNA-binding transcription factor activity"/>
    <property type="evidence" value="ECO:0007669"/>
    <property type="project" value="InterPro"/>
</dbReference>
<keyword evidence="2" id="KW-0238">DNA-binding</keyword>
<evidence type="ECO:0000313" key="5">
    <source>
        <dbReference type="EMBL" id="ACK70487.1"/>
    </source>
</evidence>
<evidence type="ECO:0000259" key="4">
    <source>
        <dbReference type="PROSITE" id="PS50937"/>
    </source>
</evidence>
<dbReference type="PROSITE" id="PS50937">
    <property type="entry name" value="HTH_MERR_2"/>
    <property type="match status" value="1"/>
</dbReference>
<keyword evidence="3" id="KW-0804">Transcription</keyword>
<dbReference type="eggNOG" id="COG0789">
    <property type="taxonomic scope" value="Bacteria"/>
</dbReference>
<dbReference type="PRINTS" id="PR00040">
    <property type="entry name" value="HTHMERR"/>
</dbReference>
<dbReference type="Pfam" id="PF09278">
    <property type="entry name" value="MerR-DNA-bind"/>
    <property type="match status" value="1"/>
</dbReference>
<dbReference type="SUPFAM" id="SSF46955">
    <property type="entry name" value="Putative DNA-binding domain"/>
    <property type="match status" value="1"/>
</dbReference>
<reference evidence="6" key="1">
    <citation type="journal article" date="2011" name="MBio">
        <title>Novel metabolic attributes of the genus Cyanothece, comprising a group of unicellular nitrogen-fixing Cyanobacteria.</title>
        <authorList>
            <person name="Bandyopadhyay A."/>
            <person name="Elvitigala T."/>
            <person name="Welsh E."/>
            <person name="Stockel J."/>
            <person name="Liberton M."/>
            <person name="Min H."/>
            <person name="Sherman L.A."/>
            <person name="Pakrasi H.B."/>
        </authorList>
    </citation>
    <scope>NUCLEOTIDE SEQUENCE [LARGE SCALE GENOMIC DNA]</scope>
    <source>
        <strain evidence="6">PCC 7424</strain>
    </source>
</reference>
<dbReference type="GO" id="GO:0003677">
    <property type="term" value="F:DNA binding"/>
    <property type="evidence" value="ECO:0007669"/>
    <property type="project" value="UniProtKB-KW"/>
</dbReference>
<dbReference type="InterPro" id="IPR009061">
    <property type="entry name" value="DNA-bd_dom_put_sf"/>
</dbReference>
<organism evidence="5 6">
    <name type="scientific">Gloeothece citriformis (strain PCC 7424)</name>
    <name type="common">Cyanothece sp. (strain PCC 7424)</name>
    <dbReference type="NCBI Taxonomy" id="65393"/>
    <lineage>
        <taxon>Bacteria</taxon>
        <taxon>Bacillati</taxon>
        <taxon>Cyanobacteriota</taxon>
        <taxon>Cyanophyceae</taxon>
        <taxon>Oscillatoriophycideae</taxon>
        <taxon>Chroococcales</taxon>
        <taxon>Aphanothecaceae</taxon>
        <taxon>Gloeothece</taxon>
        <taxon>Gloeothece citriformis</taxon>
    </lineage>
</organism>
<evidence type="ECO:0000256" key="3">
    <source>
        <dbReference type="ARBA" id="ARBA00023163"/>
    </source>
</evidence>
<dbReference type="InterPro" id="IPR047057">
    <property type="entry name" value="MerR_fam"/>
</dbReference>
<dbReference type="HOGENOM" id="CLU_060077_2_2_3"/>
<keyword evidence="1" id="KW-0805">Transcription regulation</keyword>
<evidence type="ECO:0000256" key="1">
    <source>
        <dbReference type="ARBA" id="ARBA00023015"/>
    </source>
</evidence>
<evidence type="ECO:0000313" key="6">
    <source>
        <dbReference type="Proteomes" id="UP000002384"/>
    </source>
</evidence>
<proteinExistence type="predicted"/>
<dbReference type="PANTHER" id="PTHR30204:SF94">
    <property type="entry name" value="HEAVY METAL-DEPENDENT TRANSCRIPTIONAL REGULATOR HI_0293-RELATED"/>
    <property type="match status" value="1"/>
</dbReference>
<dbReference type="RefSeq" id="WP_015954093.1">
    <property type="nucleotide sequence ID" value="NC_011729.1"/>
</dbReference>
<feature type="domain" description="HTH merR-type" evidence="4">
    <location>
        <begin position="11"/>
        <end position="81"/>
    </location>
</feature>
<dbReference type="InterPro" id="IPR015358">
    <property type="entry name" value="Tscrpt_reg_MerR_DNA-bd"/>
</dbReference>
<dbReference type="CDD" id="cd04770">
    <property type="entry name" value="HTH_HMRTR"/>
    <property type="match status" value="1"/>
</dbReference>
<evidence type="ECO:0000256" key="2">
    <source>
        <dbReference type="ARBA" id="ARBA00023125"/>
    </source>
</evidence>
<name>B7KF31_GLOC7</name>
<dbReference type="Proteomes" id="UP000002384">
    <property type="component" value="Chromosome"/>
</dbReference>
<dbReference type="PROSITE" id="PS00552">
    <property type="entry name" value="HTH_MERR_1"/>
    <property type="match status" value="1"/>
</dbReference>
<keyword evidence="6" id="KW-1185">Reference proteome</keyword>
<sequence>MSLSPIAASQWLKIGEVARESGLSVKTIRYYEELGLLTPSVTRSPTGYRLFAQSVFNRLAFIKRAQSLGLNLNEIQEILTVHDQGHLPCGMVKEHLVQKLSAIEEQIQALTILKSELQGILCGWQEMPKSEQIALTICPNIQLNL</sequence>
<dbReference type="PANTHER" id="PTHR30204">
    <property type="entry name" value="REDOX-CYCLING DRUG-SENSING TRANSCRIPTIONAL ACTIVATOR SOXR"/>
    <property type="match status" value="1"/>
</dbReference>
<dbReference type="SMART" id="SM00422">
    <property type="entry name" value="HTH_MERR"/>
    <property type="match status" value="1"/>
</dbReference>
<dbReference type="Pfam" id="PF00376">
    <property type="entry name" value="MerR"/>
    <property type="match status" value="1"/>
</dbReference>
<dbReference type="InterPro" id="IPR000551">
    <property type="entry name" value="MerR-type_HTH_dom"/>
</dbReference>
<gene>
    <name evidence="5" type="ordered locus">PCC7424_2059</name>
</gene>
<dbReference type="Gene3D" id="1.10.1660.10">
    <property type="match status" value="1"/>
</dbReference>
<accession>B7KF31</accession>
<dbReference type="AlphaFoldDB" id="B7KF31"/>